<organism evidence="2 3">
    <name type="scientific">Flavisolibacter ginsenosidimutans</name>
    <dbReference type="NCBI Taxonomy" id="661481"/>
    <lineage>
        <taxon>Bacteria</taxon>
        <taxon>Pseudomonadati</taxon>
        <taxon>Bacteroidota</taxon>
        <taxon>Chitinophagia</taxon>
        <taxon>Chitinophagales</taxon>
        <taxon>Chitinophagaceae</taxon>
        <taxon>Flavisolibacter</taxon>
    </lineage>
</organism>
<evidence type="ECO:0000313" key="3">
    <source>
        <dbReference type="Proteomes" id="UP000321204"/>
    </source>
</evidence>
<gene>
    <name evidence="2" type="ORF">FSB75_13615</name>
</gene>
<keyword evidence="3" id="KW-1185">Reference proteome</keyword>
<accession>A0A5B8UL27</accession>
<dbReference type="RefSeq" id="WP_146788521.1">
    <property type="nucleotide sequence ID" value="NZ_BAABIO010000003.1"/>
</dbReference>
<proteinExistence type="predicted"/>
<dbReference type="Proteomes" id="UP000321204">
    <property type="component" value="Chromosome"/>
</dbReference>
<evidence type="ECO:0000313" key="2">
    <source>
        <dbReference type="EMBL" id="QEC56889.1"/>
    </source>
</evidence>
<reference evidence="2 3" key="1">
    <citation type="journal article" date="2015" name="Int. J. Syst. Evol. Microbiol.">
        <title>Flavisolibacter ginsenosidimutans sp. nov., with ginsenoside-converting activity isolated from soil used for cultivating ginseng.</title>
        <authorList>
            <person name="Zhao Y."/>
            <person name="Liu Q."/>
            <person name="Kang M.S."/>
            <person name="Jin F."/>
            <person name="Yu H."/>
            <person name="Im W.T."/>
        </authorList>
    </citation>
    <scope>NUCLEOTIDE SEQUENCE [LARGE SCALE GENOMIC DNA]</scope>
    <source>
        <strain evidence="2 3">Gsoil 636</strain>
    </source>
</reference>
<dbReference type="EMBL" id="CP042433">
    <property type="protein sequence ID" value="QEC56889.1"/>
    <property type="molecule type" value="Genomic_DNA"/>
</dbReference>
<evidence type="ECO:0000256" key="1">
    <source>
        <dbReference type="SAM" id="Phobius"/>
    </source>
</evidence>
<keyword evidence="1" id="KW-1133">Transmembrane helix</keyword>
<keyword evidence="1" id="KW-0812">Transmembrane</keyword>
<protein>
    <submittedName>
        <fullName evidence="2">Uncharacterized protein</fullName>
    </submittedName>
</protein>
<dbReference type="OrthoDB" id="677448at2"/>
<sequence>MSSRNTIQDELRSLNSGLPVTGGPSFSVPESYFEGLAATILAKIKSSEASTHAELDELSPLLAGIPKVTPYSVPSSFFEENLRNIPLMGEETESSILAVIEQEIPYEVPVGYFENFPARVLARVSTPKAKVVPLFARTWMRMAAAAVVGGALIFGGLQIFSGKQNTTSTANQSVDTASAYVAQAKPAPVQAIKKASTKDLEDFIENVPVTASSPKKEPAPKEEAQALLKDVSVNEMENFLAAVPQADDELAATDVP</sequence>
<feature type="transmembrane region" description="Helical" evidence="1">
    <location>
        <begin position="138"/>
        <end position="160"/>
    </location>
</feature>
<keyword evidence="1" id="KW-0472">Membrane</keyword>
<name>A0A5B8UL27_9BACT</name>
<dbReference type="KEGG" id="fgg:FSB75_13615"/>
<dbReference type="AlphaFoldDB" id="A0A5B8UL27"/>